<comment type="caution">
    <text evidence="1">The sequence shown here is derived from an EMBL/GenBank/DDBJ whole genome shotgun (WGS) entry which is preliminary data.</text>
</comment>
<protein>
    <submittedName>
        <fullName evidence="1">DUF4269 domain-containing protein</fullName>
    </submittedName>
</protein>
<gene>
    <name evidence="1" type="ORF">H4Q31_14560</name>
</gene>
<proteinExistence type="predicted"/>
<dbReference type="AlphaFoldDB" id="A0A841TJ37"/>
<evidence type="ECO:0000313" key="1">
    <source>
        <dbReference type="EMBL" id="MBB6678511.1"/>
    </source>
</evidence>
<organism evidence="1 2">
    <name type="scientific">Cohnella lubricantis</name>
    <dbReference type="NCBI Taxonomy" id="2163172"/>
    <lineage>
        <taxon>Bacteria</taxon>
        <taxon>Bacillati</taxon>
        <taxon>Bacillota</taxon>
        <taxon>Bacilli</taxon>
        <taxon>Bacillales</taxon>
        <taxon>Paenibacillaceae</taxon>
        <taxon>Cohnella</taxon>
    </lineage>
</organism>
<dbReference type="Pfam" id="PF14091">
    <property type="entry name" value="DUF4269"/>
    <property type="match status" value="1"/>
</dbReference>
<evidence type="ECO:0000313" key="2">
    <source>
        <dbReference type="Proteomes" id="UP000574133"/>
    </source>
</evidence>
<name>A0A841TJ37_9BACL</name>
<accession>A0A841TJ37</accession>
<dbReference type="RefSeq" id="WP_185179775.1">
    <property type="nucleotide sequence ID" value="NZ_CBCSEP010000010.1"/>
</dbReference>
<dbReference type="InterPro" id="IPR025365">
    <property type="entry name" value="DUF4269"/>
</dbReference>
<keyword evidence="2" id="KW-1185">Reference proteome</keyword>
<reference evidence="1 2" key="1">
    <citation type="submission" date="2020-08" db="EMBL/GenBank/DDBJ databases">
        <title>Cohnella phylogeny.</title>
        <authorList>
            <person name="Dunlap C."/>
        </authorList>
    </citation>
    <scope>NUCLEOTIDE SEQUENCE [LARGE SCALE GENOMIC DNA]</scope>
    <source>
        <strain evidence="1 2">DSM 103658</strain>
    </source>
</reference>
<dbReference type="Proteomes" id="UP000574133">
    <property type="component" value="Unassembled WGS sequence"/>
</dbReference>
<dbReference type="EMBL" id="JACJVN010000056">
    <property type="protein sequence ID" value="MBB6678511.1"/>
    <property type="molecule type" value="Genomic_DNA"/>
</dbReference>
<sequence>MSIDPLAAKWLDIEYLRVGSSTQAEVYRLLKEHRLLETLSLYSPILVGTVPIGIHVPGSDLDIISEVADFEMFAERVQERFGGYPEFTIVRRVVEGVERIKANFMVEAWPVELFGQNKPTERQNGYLHMVIEDRLLRMYGEDFRRRIMQLKRKGLKTEPAFAKLLKLDGDPYQKLLELGDWPDADLRELWVISSDDRAQP</sequence>